<dbReference type="AlphaFoldDB" id="A3VLG2"/>
<name>A3VLG2_9RHOB</name>
<keyword evidence="3" id="KW-1185">Reference proteome</keyword>
<dbReference type="Gene3D" id="1.10.260.40">
    <property type="entry name" value="lambda repressor-like DNA-binding domains"/>
    <property type="match status" value="1"/>
</dbReference>
<comment type="caution">
    <text evidence="2">The sequence shown here is derived from an EMBL/GenBank/DDBJ whole genome shotgun (WGS) entry which is preliminary data.</text>
</comment>
<dbReference type="CDD" id="cd00093">
    <property type="entry name" value="HTH_XRE"/>
    <property type="match status" value="1"/>
</dbReference>
<evidence type="ECO:0000313" key="2">
    <source>
        <dbReference type="EMBL" id="EAQ10850.1"/>
    </source>
</evidence>
<feature type="domain" description="HTH cro/C1-type" evidence="1">
    <location>
        <begin position="23"/>
        <end position="70"/>
    </location>
</feature>
<gene>
    <name evidence="2" type="ORF">RB2654_21818</name>
</gene>
<evidence type="ECO:0000313" key="3">
    <source>
        <dbReference type="Proteomes" id="UP000002931"/>
    </source>
</evidence>
<organism evidence="2 3">
    <name type="scientific">Maritimibacter alkaliphilus HTCC2654</name>
    <dbReference type="NCBI Taxonomy" id="314271"/>
    <lineage>
        <taxon>Bacteria</taxon>
        <taxon>Pseudomonadati</taxon>
        <taxon>Pseudomonadota</taxon>
        <taxon>Alphaproteobacteria</taxon>
        <taxon>Rhodobacterales</taxon>
        <taxon>Roseobacteraceae</taxon>
        <taxon>Maritimibacter</taxon>
    </lineage>
</organism>
<dbReference type="GO" id="GO:0003677">
    <property type="term" value="F:DNA binding"/>
    <property type="evidence" value="ECO:0007669"/>
    <property type="project" value="InterPro"/>
</dbReference>
<dbReference type="PROSITE" id="PS50943">
    <property type="entry name" value="HTH_CROC1"/>
    <property type="match status" value="1"/>
</dbReference>
<dbReference type="InterPro" id="IPR001387">
    <property type="entry name" value="Cro/C1-type_HTH"/>
</dbReference>
<dbReference type="OrthoDB" id="7859023at2"/>
<reference evidence="2 3" key="1">
    <citation type="journal article" date="2010" name="J. Bacteriol.">
        <title>Genome sequences of Pelagibaca bermudensis HTCC2601T and Maritimibacter alkaliphilus HTCC2654T, the type strains of two marine Roseobacter genera.</title>
        <authorList>
            <person name="Thrash J.C."/>
            <person name="Cho J.C."/>
            <person name="Ferriera S."/>
            <person name="Johnson J."/>
            <person name="Vergin K.L."/>
            <person name="Giovannoni S.J."/>
        </authorList>
    </citation>
    <scope>NUCLEOTIDE SEQUENCE [LARGE SCALE GENOMIC DNA]</scope>
    <source>
        <strain evidence="2 3">HTCC2654</strain>
    </source>
</reference>
<dbReference type="InterPro" id="IPR010982">
    <property type="entry name" value="Lambda_DNA-bd_dom_sf"/>
</dbReference>
<accession>A3VLG2</accession>
<proteinExistence type="predicted"/>
<dbReference type="eggNOG" id="ENOG5033IHW">
    <property type="taxonomic scope" value="Bacteria"/>
</dbReference>
<dbReference type="STRING" id="314271.RB2654_21818"/>
<dbReference type="SUPFAM" id="SSF47413">
    <property type="entry name" value="lambda repressor-like DNA-binding domains"/>
    <property type="match status" value="1"/>
</dbReference>
<dbReference type="Proteomes" id="UP000002931">
    <property type="component" value="Unassembled WGS sequence"/>
</dbReference>
<dbReference type="RefSeq" id="WP_008335739.1">
    <property type="nucleotide sequence ID" value="NZ_CH902580.1"/>
</dbReference>
<sequence>MTKPRKTPSPTAIFLNHAISASGRTQKEIAEDAGFPKPNVISMMKLGATKVPIDRIPALAEALGADADEFLEIALREYHPEVFAVIAAGEIGLSDDELMLITIYRTAFAGSTLPMTQDVSELIAKIFRLIWLVQFEASANG</sequence>
<protein>
    <recommendedName>
        <fullName evidence="1">HTH cro/C1-type domain-containing protein</fullName>
    </recommendedName>
</protein>
<evidence type="ECO:0000259" key="1">
    <source>
        <dbReference type="PROSITE" id="PS50943"/>
    </source>
</evidence>
<dbReference type="HOGENOM" id="CLU_1729149_0_0_5"/>
<dbReference type="EMBL" id="AAMT01000023">
    <property type="protein sequence ID" value="EAQ10850.1"/>
    <property type="molecule type" value="Genomic_DNA"/>
</dbReference>